<dbReference type="GO" id="GO:0099402">
    <property type="term" value="P:plant organ development"/>
    <property type="evidence" value="ECO:0007669"/>
    <property type="project" value="UniProtKB-ARBA"/>
</dbReference>
<keyword evidence="11" id="KW-1185">Reference proteome</keyword>
<accession>A0AA88SI47</accession>
<keyword evidence="5" id="KW-0805">Transcription regulation</keyword>
<dbReference type="EMBL" id="JAVXUO010000529">
    <property type="protein sequence ID" value="KAK2991360.1"/>
    <property type="molecule type" value="Genomic_DNA"/>
</dbReference>
<keyword evidence="5" id="KW-0010">Activator</keyword>
<dbReference type="InterPro" id="IPR014977">
    <property type="entry name" value="WRC_dom"/>
</dbReference>
<keyword evidence="7" id="KW-0732">Signal</keyword>
<evidence type="ECO:0000256" key="1">
    <source>
        <dbReference type="ARBA" id="ARBA00004123"/>
    </source>
</evidence>
<dbReference type="InterPro" id="IPR031137">
    <property type="entry name" value="GRF"/>
</dbReference>
<organism evidence="10 11">
    <name type="scientific">Escallonia rubra</name>
    <dbReference type="NCBI Taxonomy" id="112253"/>
    <lineage>
        <taxon>Eukaryota</taxon>
        <taxon>Viridiplantae</taxon>
        <taxon>Streptophyta</taxon>
        <taxon>Embryophyta</taxon>
        <taxon>Tracheophyta</taxon>
        <taxon>Spermatophyta</taxon>
        <taxon>Magnoliopsida</taxon>
        <taxon>eudicotyledons</taxon>
        <taxon>Gunneridae</taxon>
        <taxon>Pentapetalae</taxon>
        <taxon>asterids</taxon>
        <taxon>campanulids</taxon>
        <taxon>Escalloniales</taxon>
        <taxon>Escalloniaceae</taxon>
        <taxon>Escallonia</taxon>
    </lineage>
</organism>
<dbReference type="GO" id="GO:0006355">
    <property type="term" value="P:regulation of DNA-templated transcription"/>
    <property type="evidence" value="ECO:0007669"/>
    <property type="project" value="InterPro"/>
</dbReference>
<feature type="region of interest" description="Disordered" evidence="6">
    <location>
        <begin position="488"/>
        <end position="516"/>
    </location>
</feature>
<gene>
    <name evidence="10" type="ORF">RJ640_024033</name>
</gene>
<dbReference type="GO" id="GO:0005524">
    <property type="term" value="F:ATP binding"/>
    <property type="evidence" value="ECO:0007669"/>
    <property type="project" value="UniProtKB-UniRule"/>
</dbReference>
<feature type="chain" id="PRO_5041714097" description="Growth-regulating factor" evidence="7">
    <location>
        <begin position="27"/>
        <end position="516"/>
    </location>
</feature>
<comment type="caution">
    <text evidence="4">Lacks conserved residue(s) required for the propagation of feature annotation.</text>
</comment>
<dbReference type="PROSITE" id="PS51666">
    <property type="entry name" value="QLQ"/>
    <property type="match status" value="1"/>
</dbReference>
<evidence type="ECO:0000256" key="3">
    <source>
        <dbReference type="ARBA" id="ARBA00023242"/>
    </source>
</evidence>
<dbReference type="GO" id="GO:0006351">
    <property type="term" value="P:DNA-templated transcription"/>
    <property type="evidence" value="ECO:0007669"/>
    <property type="project" value="UniProtKB-UniRule"/>
</dbReference>
<dbReference type="Proteomes" id="UP001187471">
    <property type="component" value="Unassembled WGS sequence"/>
</dbReference>
<feature type="domain" description="WRC" evidence="9">
    <location>
        <begin position="365"/>
        <end position="414"/>
    </location>
</feature>
<evidence type="ECO:0000259" key="9">
    <source>
        <dbReference type="PROSITE" id="PS51667"/>
    </source>
</evidence>
<keyword evidence="3 5" id="KW-0539">Nucleus</keyword>
<evidence type="ECO:0000256" key="4">
    <source>
        <dbReference type="PROSITE-ProRule" id="PRU01002"/>
    </source>
</evidence>
<feature type="region of interest" description="Disordered" evidence="6">
    <location>
        <begin position="251"/>
        <end position="272"/>
    </location>
</feature>
<keyword evidence="5" id="KW-0804">Transcription</keyword>
<dbReference type="AlphaFoldDB" id="A0AA88SI47"/>
<dbReference type="PROSITE" id="PS51667">
    <property type="entry name" value="WRC"/>
    <property type="match status" value="3"/>
</dbReference>
<feature type="region of interest" description="Disordered" evidence="6">
    <location>
        <begin position="40"/>
        <end position="61"/>
    </location>
</feature>
<protein>
    <recommendedName>
        <fullName evidence="5">Growth-regulating factor</fullName>
    </recommendedName>
</protein>
<comment type="function">
    <text evidence="5">Transcription activator.</text>
</comment>
<comment type="domain">
    <text evidence="5">The QLQ domain and WRC domain may be involved in protein-protein interaction and DNA-binding, respectively.</text>
</comment>
<name>A0AA88SI47_9ASTE</name>
<comment type="subcellular location">
    <subcellularLocation>
        <location evidence="1 5">Nucleus</location>
    </subcellularLocation>
</comment>
<dbReference type="Pfam" id="PF08880">
    <property type="entry name" value="QLQ"/>
    <property type="match status" value="1"/>
</dbReference>
<evidence type="ECO:0000313" key="11">
    <source>
        <dbReference type="Proteomes" id="UP001187471"/>
    </source>
</evidence>
<comment type="similarity">
    <text evidence="2 5">Belongs to the GRF family.</text>
</comment>
<evidence type="ECO:0000256" key="6">
    <source>
        <dbReference type="SAM" id="MobiDB-lite"/>
    </source>
</evidence>
<evidence type="ECO:0000259" key="8">
    <source>
        <dbReference type="PROSITE" id="PS51666"/>
    </source>
</evidence>
<dbReference type="InterPro" id="IPR014978">
    <property type="entry name" value="Gln-Leu-Gln_QLQ"/>
</dbReference>
<feature type="domain" description="WRC" evidence="9">
    <location>
        <begin position="413"/>
        <end position="457"/>
    </location>
</feature>
<sequence>MGLAIYEPIAILVIFSLLWPRRPVTSTWCWTQEEEEEQQLAKGGKRWQRRDEGKGQVSEGSPSIKLCLGIGEAGSGSEGEVEPGQGGHVSQQQGNYYSADAFTAAQLQQLYLQALVFHHLASGVTVPFHLLAPIWNGVLSSSASADAEIHNRFHRVIRSSSQKFDHRTVMDPEPGRCRRTDGKKWRCKRDVVPNLKYCEQHLHRGSQRSRKYVESSNSIAEMDTSTAIKSENTLDGSKSFLLSVSANLQLTTPSSLGSDNDPPTITSSADGNSRNYHNVYINNDSCATPTTFYTCNNSKESDDNPNGIFTTATATTAATFNRASTKSSFSRNNRNNGNFVAPGFGFSPRSVLQGGTSSGFEPCLETERRRCSLTDGKNWRCKREVIPEKKYCLLHIHSAGYTGSRSDLGSCIESERQRCGRTDGKRWRCSRDVIPERKYCDQHMHRGAKKPFVASETVTVAAAPPALTIPKNFDTRLNLNTSLSMSIPARPPVISSEEDVSVSSSSSDATTISDET</sequence>
<proteinExistence type="inferred from homology"/>
<dbReference type="SMART" id="SM00951">
    <property type="entry name" value="QLQ"/>
    <property type="match status" value="1"/>
</dbReference>
<feature type="signal peptide" evidence="7">
    <location>
        <begin position="1"/>
        <end position="26"/>
    </location>
</feature>
<evidence type="ECO:0000313" key="10">
    <source>
        <dbReference type="EMBL" id="KAK2991360.1"/>
    </source>
</evidence>
<evidence type="ECO:0000256" key="7">
    <source>
        <dbReference type="SAM" id="SignalP"/>
    </source>
</evidence>
<evidence type="ECO:0000256" key="2">
    <source>
        <dbReference type="ARBA" id="ARBA00008122"/>
    </source>
</evidence>
<feature type="domain" description="QLQ" evidence="8">
    <location>
        <begin position="101"/>
        <end position="136"/>
    </location>
</feature>
<reference evidence="10" key="1">
    <citation type="submission" date="2022-12" db="EMBL/GenBank/DDBJ databases">
        <title>Draft genome assemblies for two species of Escallonia (Escalloniales).</title>
        <authorList>
            <person name="Chanderbali A."/>
            <person name="Dervinis C."/>
            <person name="Anghel I."/>
            <person name="Soltis D."/>
            <person name="Soltis P."/>
            <person name="Zapata F."/>
        </authorList>
    </citation>
    <scope>NUCLEOTIDE SEQUENCE</scope>
    <source>
        <strain evidence="10">UCBG92.1500</strain>
        <tissue evidence="10">Leaf</tissue>
    </source>
</reference>
<feature type="compositionally biased region" description="Low complexity" evidence="6">
    <location>
        <begin position="501"/>
        <end position="516"/>
    </location>
</feature>
<dbReference type="Pfam" id="PF08879">
    <property type="entry name" value="WRC"/>
    <property type="match status" value="3"/>
</dbReference>
<dbReference type="PANTHER" id="PTHR31602:SF103">
    <property type="entry name" value="GROWTH-REGULATING FACTOR"/>
    <property type="match status" value="1"/>
</dbReference>
<comment type="caution">
    <text evidence="10">The sequence shown here is derived from an EMBL/GenBank/DDBJ whole genome shotgun (WGS) entry which is preliminary data.</text>
</comment>
<evidence type="ECO:0000256" key="5">
    <source>
        <dbReference type="RuleBase" id="RU367127"/>
    </source>
</evidence>
<dbReference type="PANTHER" id="PTHR31602">
    <property type="entry name" value="GROWTH-REGULATING FACTOR 5"/>
    <property type="match status" value="1"/>
</dbReference>
<dbReference type="GO" id="GO:0005634">
    <property type="term" value="C:nucleus"/>
    <property type="evidence" value="ECO:0007669"/>
    <property type="project" value="UniProtKB-SubCell"/>
</dbReference>
<feature type="domain" description="WRC" evidence="9">
    <location>
        <begin position="171"/>
        <end position="215"/>
    </location>
</feature>